<keyword evidence="1" id="KW-0812">Transmembrane</keyword>
<reference evidence="2 3" key="1">
    <citation type="submission" date="2019-05" db="EMBL/GenBank/DDBJ databases">
        <title>Another draft genome of Portunus trituberculatus and its Hox gene families provides insights of decapod evolution.</title>
        <authorList>
            <person name="Jeong J.-H."/>
            <person name="Song I."/>
            <person name="Kim S."/>
            <person name="Choi T."/>
            <person name="Kim D."/>
            <person name="Ryu S."/>
            <person name="Kim W."/>
        </authorList>
    </citation>
    <scope>NUCLEOTIDE SEQUENCE [LARGE SCALE GENOMIC DNA]</scope>
    <source>
        <tissue evidence="2">Muscle</tissue>
    </source>
</reference>
<keyword evidence="1" id="KW-1133">Transmembrane helix</keyword>
<dbReference type="Proteomes" id="UP000324222">
    <property type="component" value="Unassembled WGS sequence"/>
</dbReference>
<accession>A0A5B7HRM4</accession>
<gene>
    <name evidence="2" type="ORF">E2C01_069465</name>
</gene>
<evidence type="ECO:0000256" key="1">
    <source>
        <dbReference type="SAM" id="Phobius"/>
    </source>
</evidence>
<name>A0A5B7HRM4_PORTR</name>
<evidence type="ECO:0000313" key="2">
    <source>
        <dbReference type="EMBL" id="MPC75080.1"/>
    </source>
</evidence>
<evidence type="ECO:0000313" key="3">
    <source>
        <dbReference type="Proteomes" id="UP000324222"/>
    </source>
</evidence>
<dbReference type="AlphaFoldDB" id="A0A5B7HRM4"/>
<proteinExistence type="predicted"/>
<comment type="caution">
    <text evidence="2">The sequence shown here is derived from an EMBL/GenBank/DDBJ whole genome shotgun (WGS) entry which is preliminary data.</text>
</comment>
<keyword evidence="1" id="KW-0472">Membrane</keyword>
<keyword evidence="3" id="KW-1185">Reference proteome</keyword>
<dbReference type="EMBL" id="VSRR010040318">
    <property type="protein sequence ID" value="MPC75080.1"/>
    <property type="molecule type" value="Genomic_DNA"/>
</dbReference>
<protein>
    <submittedName>
        <fullName evidence="2">Uncharacterized protein</fullName>
    </submittedName>
</protein>
<feature type="transmembrane region" description="Helical" evidence="1">
    <location>
        <begin position="27"/>
        <end position="46"/>
    </location>
</feature>
<sequence length="50" mass="5257">MLHVLKNPKTDLRSTAGQTLIPSGMKILTLVVGGCGSLVLLSLLLLQVTI</sequence>
<organism evidence="2 3">
    <name type="scientific">Portunus trituberculatus</name>
    <name type="common">Swimming crab</name>
    <name type="synonym">Neptunus trituberculatus</name>
    <dbReference type="NCBI Taxonomy" id="210409"/>
    <lineage>
        <taxon>Eukaryota</taxon>
        <taxon>Metazoa</taxon>
        <taxon>Ecdysozoa</taxon>
        <taxon>Arthropoda</taxon>
        <taxon>Crustacea</taxon>
        <taxon>Multicrustacea</taxon>
        <taxon>Malacostraca</taxon>
        <taxon>Eumalacostraca</taxon>
        <taxon>Eucarida</taxon>
        <taxon>Decapoda</taxon>
        <taxon>Pleocyemata</taxon>
        <taxon>Brachyura</taxon>
        <taxon>Eubrachyura</taxon>
        <taxon>Portunoidea</taxon>
        <taxon>Portunidae</taxon>
        <taxon>Portuninae</taxon>
        <taxon>Portunus</taxon>
    </lineage>
</organism>